<dbReference type="InterPro" id="IPR049560">
    <property type="entry name" value="MeTrfase_RsmB-F_NOP2_cat"/>
</dbReference>
<dbReference type="GO" id="GO:0032259">
    <property type="term" value="P:methylation"/>
    <property type="evidence" value="ECO:0007669"/>
    <property type="project" value="UniProtKB-KW"/>
</dbReference>
<evidence type="ECO:0000256" key="10">
    <source>
        <dbReference type="ARBA" id="ARBA00030399"/>
    </source>
</evidence>
<dbReference type="InterPro" id="IPR035926">
    <property type="entry name" value="NusB-like_sf"/>
</dbReference>
<dbReference type="InterPro" id="IPR001678">
    <property type="entry name" value="MeTrfase_RsmB-F_NOP2_dom"/>
</dbReference>
<dbReference type="PRINTS" id="PR02008">
    <property type="entry name" value="RCMTFAMILY"/>
</dbReference>
<dbReference type="PROSITE" id="PS51686">
    <property type="entry name" value="SAM_MT_RSMB_NOP"/>
    <property type="match status" value="1"/>
</dbReference>
<evidence type="ECO:0000256" key="9">
    <source>
        <dbReference type="ARBA" id="ARBA00022884"/>
    </source>
</evidence>
<dbReference type="InterPro" id="IPR029063">
    <property type="entry name" value="SAM-dependent_MTases_sf"/>
</dbReference>
<gene>
    <name evidence="15" type="primary">rsmB</name>
    <name evidence="15" type="ORF">QFW80_08700</name>
</gene>
<evidence type="ECO:0000256" key="12">
    <source>
        <dbReference type="ARBA" id="ARBA00047283"/>
    </source>
</evidence>
<comment type="similarity">
    <text evidence="13">Belongs to the class I-like SAM-binding methyltransferase superfamily. RsmB/NOP family.</text>
</comment>
<name>A0ABT6JIS7_9GAMM</name>
<evidence type="ECO:0000256" key="5">
    <source>
        <dbReference type="ARBA" id="ARBA00022552"/>
    </source>
</evidence>
<dbReference type="InterPro" id="IPR054728">
    <property type="entry name" value="RsmB-like_ferredoxin"/>
</dbReference>
<dbReference type="CDD" id="cd02440">
    <property type="entry name" value="AdoMet_MTases"/>
    <property type="match status" value="1"/>
</dbReference>
<dbReference type="Proteomes" id="UP001156831">
    <property type="component" value="Unassembled WGS sequence"/>
</dbReference>
<accession>A0ABT6JIS7</accession>
<dbReference type="InterPro" id="IPR004573">
    <property type="entry name" value="rRNA_ssu_MeTfrase_B"/>
</dbReference>
<evidence type="ECO:0000256" key="7">
    <source>
        <dbReference type="ARBA" id="ARBA00022679"/>
    </source>
</evidence>
<evidence type="ECO:0000313" key="15">
    <source>
        <dbReference type="EMBL" id="MDH5830590.1"/>
    </source>
</evidence>
<feature type="binding site" evidence="13">
    <location>
        <position position="324"/>
    </location>
    <ligand>
        <name>S-adenosyl-L-methionine</name>
        <dbReference type="ChEBI" id="CHEBI:59789"/>
    </ligand>
</feature>
<feature type="binding site" evidence="13">
    <location>
        <position position="305"/>
    </location>
    <ligand>
        <name>S-adenosyl-L-methionine</name>
        <dbReference type="ChEBI" id="CHEBI:59789"/>
    </ligand>
</feature>
<dbReference type="PANTHER" id="PTHR22807">
    <property type="entry name" value="NOP2 YEAST -RELATED NOL1/NOP2/FMU SUN DOMAIN-CONTAINING"/>
    <property type="match status" value="1"/>
</dbReference>
<evidence type="ECO:0000256" key="6">
    <source>
        <dbReference type="ARBA" id="ARBA00022603"/>
    </source>
</evidence>
<comment type="function">
    <text evidence="1">Specifically methylates the cytosine at position 967 (m5C967) of 16S rRNA.</text>
</comment>
<proteinExistence type="inferred from homology"/>
<keyword evidence="6 13" id="KW-0489">Methyltransferase</keyword>
<keyword evidence="8 13" id="KW-0949">S-adenosyl-L-methionine</keyword>
<evidence type="ECO:0000256" key="11">
    <source>
        <dbReference type="ARBA" id="ARBA00031088"/>
    </source>
</evidence>
<comment type="catalytic activity">
    <reaction evidence="12">
        <text>cytidine(967) in 16S rRNA + S-adenosyl-L-methionine = 5-methylcytidine(967) in 16S rRNA + S-adenosyl-L-homocysteine + H(+)</text>
        <dbReference type="Rhea" id="RHEA:42748"/>
        <dbReference type="Rhea" id="RHEA-COMP:10219"/>
        <dbReference type="Rhea" id="RHEA-COMP:10220"/>
        <dbReference type="ChEBI" id="CHEBI:15378"/>
        <dbReference type="ChEBI" id="CHEBI:57856"/>
        <dbReference type="ChEBI" id="CHEBI:59789"/>
        <dbReference type="ChEBI" id="CHEBI:74483"/>
        <dbReference type="ChEBI" id="CHEBI:82748"/>
        <dbReference type="EC" id="2.1.1.176"/>
    </reaction>
</comment>
<dbReference type="GO" id="GO:0008168">
    <property type="term" value="F:methyltransferase activity"/>
    <property type="evidence" value="ECO:0007669"/>
    <property type="project" value="UniProtKB-KW"/>
</dbReference>
<comment type="caution">
    <text evidence="15">The sequence shown here is derived from an EMBL/GenBank/DDBJ whole genome shotgun (WGS) entry which is preliminary data.</text>
</comment>
<feature type="domain" description="SAM-dependent MTase RsmB/NOP-type" evidence="14">
    <location>
        <begin position="164"/>
        <end position="435"/>
    </location>
</feature>
<feature type="binding site" evidence="13">
    <location>
        <position position="277"/>
    </location>
    <ligand>
        <name>S-adenosyl-L-methionine</name>
        <dbReference type="ChEBI" id="CHEBI:59789"/>
    </ligand>
</feature>
<dbReference type="EC" id="2.1.1.176" evidence="3"/>
<evidence type="ECO:0000256" key="8">
    <source>
        <dbReference type="ARBA" id="ARBA00022691"/>
    </source>
</evidence>
<keyword evidence="16" id="KW-1185">Reference proteome</keyword>
<dbReference type="NCBIfam" id="NF008149">
    <property type="entry name" value="PRK10901.1"/>
    <property type="match status" value="1"/>
</dbReference>
<dbReference type="Pfam" id="PF01029">
    <property type="entry name" value="NusB"/>
    <property type="match status" value="1"/>
</dbReference>
<evidence type="ECO:0000313" key="16">
    <source>
        <dbReference type="Proteomes" id="UP001156831"/>
    </source>
</evidence>
<keyword evidence="7 13" id="KW-0808">Transferase</keyword>
<dbReference type="InterPro" id="IPR006027">
    <property type="entry name" value="NusB_RsmB_TIM44"/>
</dbReference>
<dbReference type="SUPFAM" id="SSF53335">
    <property type="entry name" value="S-adenosyl-L-methionine-dependent methyltransferases"/>
    <property type="match status" value="1"/>
</dbReference>
<feature type="binding site" evidence="13">
    <location>
        <begin position="254"/>
        <end position="260"/>
    </location>
    <ligand>
        <name>S-adenosyl-L-methionine</name>
        <dbReference type="ChEBI" id="CHEBI:59789"/>
    </ligand>
</feature>
<evidence type="ECO:0000256" key="2">
    <source>
        <dbReference type="ARBA" id="ARBA00004496"/>
    </source>
</evidence>
<protein>
    <recommendedName>
        <fullName evidence="3">16S rRNA (cytosine(967)-C(5))-methyltransferase</fullName>
        <ecNumber evidence="3">2.1.1.176</ecNumber>
    </recommendedName>
    <alternativeName>
        <fullName evidence="10">16S rRNA m5C967 methyltransferase</fullName>
    </alternativeName>
    <alternativeName>
        <fullName evidence="11">rRNA (cytosine-C(5)-)-methyltransferase RsmB</fullName>
    </alternativeName>
</protein>
<evidence type="ECO:0000256" key="4">
    <source>
        <dbReference type="ARBA" id="ARBA00022490"/>
    </source>
</evidence>
<evidence type="ECO:0000259" key="14">
    <source>
        <dbReference type="PROSITE" id="PS51686"/>
    </source>
</evidence>
<dbReference type="Gene3D" id="3.40.50.150">
    <property type="entry name" value="Vaccinia Virus protein VP39"/>
    <property type="match status" value="1"/>
</dbReference>
<dbReference type="Pfam" id="PF22458">
    <property type="entry name" value="RsmF-B_ferredox"/>
    <property type="match status" value="1"/>
</dbReference>
<dbReference type="Gene3D" id="1.10.940.10">
    <property type="entry name" value="NusB-like"/>
    <property type="match status" value="1"/>
</dbReference>
<keyword evidence="5" id="KW-0698">rRNA processing</keyword>
<sequence>MAGPLPPGVAVRVCAAGVLDAVLHRGRSLKAELATALPGLSDPRDRALVEAICFAALRHRPRYEAALAAWMPRPLPRRDASLRALLYAGFAQLDPLALPAHAALAATVEAARASGRQHQAGLVNALLRRAQRDGLPAAPPDAAWPEWLRAQVRADWGDATATEIFAAGAAQAPTWLRVNRRRESVDGYAARLREAGVDAQACDGLPDALRIDAPVAPATLPGFAAGDASVQDAAAQRVADVLSPTPGARVLDACAAPGGKSAHLLERDPSLRMTAIDLDPRRLRRVAETHARLGVGQDADLRAADAAATATWWDGVPFVAILLDAPCSATGIVRRQPDVLLHRRPSDVAALVALQARLLDALWPLLAPGGRLVYATCSILAAENEDQVAGFLARTPDAVALPLDDTFGRDTGHGRQRLPGEQGMDGFFYAALGHAPG</sequence>
<keyword evidence="4" id="KW-0963">Cytoplasm</keyword>
<reference evidence="15 16" key="1">
    <citation type="submission" date="2023-04" db="EMBL/GenBank/DDBJ databases">
        <title>Luteimonas sp. M1R5S18.</title>
        <authorList>
            <person name="Sun J.-Q."/>
        </authorList>
    </citation>
    <scope>NUCLEOTIDE SEQUENCE [LARGE SCALE GENOMIC DNA]</scope>
    <source>
        <strain evidence="15 16">M1R5S18</strain>
    </source>
</reference>
<evidence type="ECO:0000256" key="1">
    <source>
        <dbReference type="ARBA" id="ARBA00002724"/>
    </source>
</evidence>
<dbReference type="Pfam" id="PF01189">
    <property type="entry name" value="Methyltr_RsmB-F"/>
    <property type="match status" value="1"/>
</dbReference>
<keyword evidence="9 13" id="KW-0694">RNA-binding</keyword>
<dbReference type="SUPFAM" id="SSF48013">
    <property type="entry name" value="NusB-like"/>
    <property type="match status" value="1"/>
</dbReference>
<organism evidence="15 16">
    <name type="scientific">Luteimonas rhizosphaericola</name>
    <dbReference type="NCBI Taxonomy" id="3042024"/>
    <lineage>
        <taxon>Bacteria</taxon>
        <taxon>Pseudomonadati</taxon>
        <taxon>Pseudomonadota</taxon>
        <taxon>Gammaproteobacteria</taxon>
        <taxon>Lysobacterales</taxon>
        <taxon>Lysobacteraceae</taxon>
        <taxon>Luteimonas</taxon>
    </lineage>
</organism>
<feature type="active site" description="Nucleophile" evidence="13">
    <location>
        <position position="377"/>
    </location>
</feature>
<dbReference type="EMBL" id="JARXRN010000021">
    <property type="protein sequence ID" value="MDH5830590.1"/>
    <property type="molecule type" value="Genomic_DNA"/>
</dbReference>
<dbReference type="NCBIfam" id="TIGR00563">
    <property type="entry name" value="rsmB"/>
    <property type="match status" value="1"/>
</dbReference>
<evidence type="ECO:0000256" key="3">
    <source>
        <dbReference type="ARBA" id="ARBA00012140"/>
    </source>
</evidence>
<dbReference type="RefSeq" id="WP_280601308.1">
    <property type="nucleotide sequence ID" value="NZ_JARXRN010000021.1"/>
</dbReference>
<dbReference type="Gene3D" id="3.30.70.1170">
    <property type="entry name" value="Sun protein, domain 3"/>
    <property type="match status" value="1"/>
</dbReference>
<comment type="subcellular location">
    <subcellularLocation>
        <location evidence="2">Cytoplasm</location>
    </subcellularLocation>
</comment>
<evidence type="ECO:0000256" key="13">
    <source>
        <dbReference type="PROSITE-ProRule" id="PRU01023"/>
    </source>
</evidence>
<dbReference type="InterPro" id="IPR023267">
    <property type="entry name" value="RCMT"/>
</dbReference>
<dbReference type="PANTHER" id="PTHR22807:SF61">
    <property type="entry name" value="NOL1_NOP2_SUN FAMILY PROTEIN _ ANTITERMINATION NUSB DOMAIN-CONTAINING PROTEIN"/>
    <property type="match status" value="1"/>
</dbReference>